<comment type="similarity">
    <text evidence="1">Belongs to the 5'(3')-deoxyribonucleotidase family.</text>
</comment>
<dbReference type="PANTHER" id="PTHR12103">
    <property type="entry name" value="5'-NUCLEOTIDASE DOMAIN-CONTAINING"/>
    <property type="match status" value="1"/>
</dbReference>
<dbReference type="GO" id="GO:0046872">
    <property type="term" value="F:metal ion binding"/>
    <property type="evidence" value="ECO:0007669"/>
    <property type="project" value="UniProtKB-KW"/>
</dbReference>
<dbReference type="InterPro" id="IPR023214">
    <property type="entry name" value="HAD_sf"/>
</dbReference>
<reference evidence="8" key="1">
    <citation type="submission" date="2018-01" db="EMBL/GenBank/DDBJ databases">
        <authorList>
            <person name="Alioto T."/>
            <person name="Alioto T."/>
        </authorList>
    </citation>
    <scope>NUCLEOTIDE SEQUENCE [LARGE SCALE GENOMIC DNA]</scope>
</reference>
<dbReference type="OrthoDB" id="6503940at2759"/>
<evidence type="ECO:0000256" key="5">
    <source>
        <dbReference type="ARBA" id="ARBA00022990"/>
    </source>
</evidence>
<keyword evidence="4" id="KW-0460">Magnesium</keyword>
<dbReference type="SUPFAM" id="SSF56784">
    <property type="entry name" value="HAD-like"/>
    <property type="match status" value="1"/>
</dbReference>
<dbReference type="Pfam" id="PF05761">
    <property type="entry name" value="5_nucleotid"/>
    <property type="match status" value="1"/>
</dbReference>
<evidence type="ECO:0000313" key="7">
    <source>
        <dbReference type="EMBL" id="SPP84754.1"/>
    </source>
</evidence>
<keyword evidence="5" id="KW-0007">Acetylation</keyword>
<dbReference type="InterPro" id="IPR008380">
    <property type="entry name" value="HAD-SF_hydro_IG_5-nucl"/>
</dbReference>
<evidence type="ECO:0000313" key="8">
    <source>
        <dbReference type="Proteomes" id="UP000268350"/>
    </source>
</evidence>
<keyword evidence="3" id="KW-0378">Hydrolase</keyword>
<dbReference type="Gene3D" id="3.40.50.1000">
    <property type="entry name" value="HAD superfamily/HAD-like"/>
    <property type="match status" value="1"/>
</dbReference>
<evidence type="ECO:0000256" key="1">
    <source>
        <dbReference type="ARBA" id="ARBA00009589"/>
    </source>
</evidence>
<protein>
    <recommendedName>
        <fullName evidence="6">5'-nucleotidase domain-containing protein 1</fullName>
    </recommendedName>
</protein>
<dbReference type="EMBL" id="OUUW01000009">
    <property type="protein sequence ID" value="SPP84754.1"/>
    <property type="molecule type" value="Genomic_DNA"/>
</dbReference>
<organism evidence="7 8">
    <name type="scientific">Drosophila guanche</name>
    <name type="common">Fruit fly</name>
    <dbReference type="NCBI Taxonomy" id="7266"/>
    <lineage>
        <taxon>Eukaryota</taxon>
        <taxon>Metazoa</taxon>
        <taxon>Ecdysozoa</taxon>
        <taxon>Arthropoda</taxon>
        <taxon>Hexapoda</taxon>
        <taxon>Insecta</taxon>
        <taxon>Pterygota</taxon>
        <taxon>Neoptera</taxon>
        <taxon>Endopterygota</taxon>
        <taxon>Diptera</taxon>
        <taxon>Brachycera</taxon>
        <taxon>Muscomorpha</taxon>
        <taxon>Ephydroidea</taxon>
        <taxon>Drosophilidae</taxon>
        <taxon>Drosophila</taxon>
        <taxon>Sophophora</taxon>
    </lineage>
</organism>
<gene>
    <name evidence="7" type="ORF">DGUA_6G014574</name>
</gene>
<dbReference type="GO" id="GO:0008253">
    <property type="term" value="F:5'-nucleotidase activity"/>
    <property type="evidence" value="ECO:0007669"/>
    <property type="project" value="TreeGrafter"/>
</dbReference>
<evidence type="ECO:0000256" key="4">
    <source>
        <dbReference type="ARBA" id="ARBA00022842"/>
    </source>
</evidence>
<proteinExistence type="inferred from homology"/>
<accession>A0A3B0JRJ4</accession>
<sequence>MPMLGDPVAAEIAAERERFPQTPRRLLHSFAAPRYSRYSASTIMTSYCKELHLKDYDIIGFDLDGTLLRYDLTNMSALIYKVLKRYLVENKGYSAALLDLPMDLDFLQKGLFLDGPRGNILKLSSEAQILRATHGTRQLSDQEIVAIYGPERQWAITTSFYKDPLSTWNGAASEQMRSLLDYFDTPSALVFAQAVDVVDKQSGSQPEEYEVWRDLQAGLMHIFSRDHFSNDSSLYFKGMREDTPKYVLCTDSCVLDWLSALRKSGKKLFLLTGSNIDFANMTATQALGKNWREYFDFVVTYAKKPGFFTIQRPFLQVDVRELKELANTELPQDAGVLKPGEIYSQGNWHQLHGALAKLLNKETAQAKALYFGDNIIQDVYTPVKHRDFDAVAIAEELLMEEKNYPYFAELDSQLWGSYFAIGCQPTLWSNFISNFAQICVPSMKELAQLEPAQRIVCTNPYGFSPKLPKELETVNPTSCWQGGTGSAQ</sequence>
<evidence type="ECO:0000256" key="2">
    <source>
        <dbReference type="ARBA" id="ARBA00022723"/>
    </source>
</evidence>
<name>A0A3B0JRJ4_DROGU</name>
<dbReference type="STRING" id="7266.A0A3B0JRJ4"/>
<evidence type="ECO:0000256" key="3">
    <source>
        <dbReference type="ARBA" id="ARBA00022801"/>
    </source>
</evidence>
<dbReference type="Proteomes" id="UP000268350">
    <property type="component" value="Unassembled WGS sequence"/>
</dbReference>
<dbReference type="NCBIfam" id="TIGR02244">
    <property type="entry name" value="HAD-IG-Ncltidse"/>
    <property type="match status" value="1"/>
</dbReference>
<dbReference type="AlphaFoldDB" id="A0A3B0JRJ4"/>
<evidence type="ECO:0000256" key="6">
    <source>
        <dbReference type="ARBA" id="ARBA00069357"/>
    </source>
</evidence>
<keyword evidence="8" id="KW-1185">Reference proteome</keyword>
<dbReference type="PANTHER" id="PTHR12103:SF38">
    <property type="entry name" value="5'-NUCLEOTIDASE DOMAIN-CONTAINING PROTEIN 1"/>
    <property type="match status" value="1"/>
</dbReference>
<dbReference type="FunFam" id="3.40.50.1000:FF:000086">
    <property type="entry name" value="LD24878p"/>
    <property type="match status" value="1"/>
</dbReference>
<dbReference type="InterPro" id="IPR036412">
    <property type="entry name" value="HAD-like_sf"/>
</dbReference>
<dbReference type="OMA" id="ICSNPYG"/>
<keyword evidence="2" id="KW-0479">Metal-binding</keyword>